<dbReference type="EMBL" id="JAKUCV010001027">
    <property type="protein sequence ID" value="KAJ4848000.1"/>
    <property type="molecule type" value="Genomic_DNA"/>
</dbReference>
<organism evidence="2 3">
    <name type="scientific">Turnera subulata</name>
    <dbReference type="NCBI Taxonomy" id="218843"/>
    <lineage>
        <taxon>Eukaryota</taxon>
        <taxon>Viridiplantae</taxon>
        <taxon>Streptophyta</taxon>
        <taxon>Embryophyta</taxon>
        <taxon>Tracheophyta</taxon>
        <taxon>Spermatophyta</taxon>
        <taxon>Magnoliopsida</taxon>
        <taxon>eudicotyledons</taxon>
        <taxon>Gunneridae</taxon>
        <taxon>Pentapetalae</taxon>
        <taxon>rosids</taxon>
        <taxon>fabids</taxon>
        <taxon>Malpighiales</taxon>
        <taxon>Passifloraceae</taxon>
        <taxon>Turnera</taxon>
    </lineage>
</organism>
<dbReference type="Proteomes" id="UP001141552">
    <property type="component" value="Unassembled WGS sequence"/>
</dbReference>
<comment type="caution">
    <text evidence="2">The sequence shown here is derived from an EMBL/GenBank/DDBJ whole genome shotgun (WGS) entry which is preliminary data.</text>
</comment>
<sequence length="140" mass="15282">MWRCDDDLQQGGRSAPTDGNGNWWVVVNGNIKIGNWPKEIFTSLGNGATSARYGGVTFANSDGINPPMGNGLPPTYDLKFTCSIIEMQLVDDKLVMHPVDPSIMKTNLDTSKDCYDVEYLKEQKGMGQVMIFGGKGGKNC</sequence>
<dbReference type="PROSITE" id="PS52045">
    <property type="entry name" value="NEPROSIN_PEP_CD"/>
    <property type="match status" value="1"/>
</dbReference>
<dbReference type="InterPro" id="IPR004314">
    <property type="entry name" value="Neprosin"/>
</dbReference>
<dbReference type="PANTHER" id="PTHR31589">
    <property type="entry name" value="PROTEIN, PUTATIVE (DUF239)-RELATED-RELATED"/>
    <property type="match status" value="1"/>
</dbReference>
<reference evidence="2" key="2">
    <citation type="journal article" date="2023" name="Plants (Basel)">
        <title>Annotation of the Turnera subulata (Passifloraceae) Draft Genome Reveals the S-Locus Evolved after the Divergence of Turneroideae from Passifloroideae in a Stepwise Manner.</title>
        <authorList>
            <person name="Henning P.M."/>
            <person name="Roalson E.H."/>
            <person name="Mir W."/>
            <person name="McCubbin A.G."/>
            <person name="Shore J.S."/>
        </authorList>
    </citation>
    <scope>NUCLEOTIDE SEQUENCE</scope>
    <source>
        <strain evidence="2">F60SS</strain>
    </source>
</reference>
<reference evidence="2" key="1">
    <citation type="submission" date="2022-02" db="EMBL/GenBank/DDBJ databases">
        <authorList>
            <person name="Henning P.M."/>
            <person name="McCubbin A.G."/>
            <person name="Shore J.S."/>
        </authorList>
    </citation>
    <scope>NUCLEOTIDE SEQUENCE</scope>
    <source>
        <strain evidence="2">F60SS</strain>
        <tissue evidence="2">Leaves</tissue>
    </source>
</reference>
<dbReference type="OrthoDB" id="1858978at2759"/>
<dbReference type="Pfam" id="PF03080">
    <property type="entry name" value="Neprosin"/>
    <property type="match status" value="1"/>
</dbReference>
<dbReference type="InterPro" id="IPR053168">
    <property type="entry name" value="Glutamic_endopeptidase"/>
</dbReference>
<proteinExistence type="predicted"/>
<feature type="domain" description="Neprosin PEP catalytic" evidence="1">
    <location>
        <begin position="1"/>
        <end position="140"/>
    </location>
</feature>
<accession>A0A9Q0GFB0</accession>
<gene>
    <name evidence="2" type="ORF">Tsubulata_009326</name>
</gene>
<protein>
    <recommendedName>
        <fullName evidence="1">Neprosin PEP catalytic domain-containing protein</fullName>
    </recommendedName>
</protein>
<evidence type="ECO:0000313" key="3">
    <source>
        <dbReference type="Proteomes" id="UP001141552"/>
    </source>
</evidence>
<name>A0A9Q0GFB0_9ROSI</name>
<dbReference type="PANTHER" id="PTHR31589:SF248">
    <property type="entry name" value="CARBOXYL-TERMINAL PROTEINASE-LIKE PROTEIN (DUF239)-RELATED"/>
    <property type="match status" value="1"/>
</dbReference>
<dbReference type="AlphaFoldDB" id="A0A9Q0GFB0"/>
<keyword evidence="3" id="KW-1185">Reference proteome</keyword>
<evidence type="ECO:0000259" key="1">
    <source>
        <dbReference type="PROSITE" id="PS52045"/>
    </source>
</evidence>
<evidence type="ECO:0000313" key="2">
    <source>
        <dbReference type="EMBL" id="KAJ4848000.1"/>
    </source>
</evidence>